<dbReference type="RefSeq" id="WP_054020344.1">
    <property type="nucleotide sequence ID" value="NZ_BBYR01000034.1"/>
</dbReference>
<keyword evidence="7 16" id="KW-0732">Signal</keyword>
<evidence type="ECO:0000256" key="3">
    <source>
        <dbReference type="ARBA" id="ARBA00022448"/>
    </source>
</evidence>
<dbReference type="PROSITE" id="PS52016">
    <property type="entry name" value="TONB_DEPENDENT_REC_3"/>
    <property type="match status" value="1"/>
</dbReference>
<dbReference type="NCBIfam" id="TIGR01783">
    <property type="entry name" value="TonB-siderophor"/>
    <property type="match status" value="1"/>
</dbReference>
<evidence type="ECO:0000256" key="14">
    <source>
        <dbReference type="PROSITE-ProRule" id="PRU01360"/>
    </source>
</evidence>
<comment type="caution">
    <text evidence="18">The sequence shown here is derived from an EMBL/GenBank/DDBJ whole genome shotgun (WGS) entry which is preliminary data.</text>
</comment>
<dbReference type="GO" id="GO:0009279">
    <property type="term" value="C:cell outer membrane"/>
    <property type="evidence" value="ECO:0007669"/>
    <property type="project" value="UniProtKB-SubCell"/>
</dbReference>
<gene>
    <name evidence="18" type="ORF">ISF6_2183</name>
</gene>
<dbReference type="Gene3D" id="2.40.170.20">
    <property type="entry name" value="TonB-dependent receptor, beta-barrel domain"/>
    <property type="match status" value="1"/>
</dbReference>
<evidence type="ECO:0000256" key="2">
    <source>
        <dbReference type="ARBA" id="ARBA00009810"/>
    </source>
</evidence>
<feature type="signal peptide" evidence="16">
    <location>
        <begin position="1"/>
        <end position="32"/>
    </location>
</feature>
<keyword evidence="13 14" id="KW-0998">Cell outer membrane</keyword>
<dbReference type="Gene3D" id="3.55.50.30">
    <property type="match status" value="1"/>
</dbReference>
<dbReference type="Proteomes" id="UP000037660">
    <property type="component" value="Unassembled WGS sequence"/>
</dbReference>
<keyword evidence="3 14" id="KW-0813">Transport</keyword>
<evidence type="ECO:0000256" key="11">
    <source>
        <dbReference type="ARBA" id="ARBA00023136"/>
    </source>
</evidence>
<evidence type="ECO:0000256" key="13">
    <source>
        <dbReference type="ARBA" id="ARBA00023237"/>
    </source>
</evidence>
<evidence type="ECO:0000256" key="4">
    <source>
        <dbReference type="ARBA" id="ARBA00022452"/>
    </source>
</evidence>
<evidence type="ECO:0000256" key="1">
    <source>
        <dbReference type="ARBA" id="ARBA00004571"/>
    </source>
</evidence>
<protein>
    <submittedName>
        <fullName evidence="18">Ferrichrome-iron receptor</fullName>
    </submittedName>
</protein>
<organism evidence="18 19">
    <name type="scientific">Piscinibacter sakaiensis</name>
    <name type="common">Ideonella sakaiensis</name>
    <dbReference type="NCBI Taxonomy" id="1547922"/>
    <lineage>
        <taxon>Bacteria</taxon>
        <taxon>Pseudomonadati</taxon>
        <taxon>Pseudomonadota</taxon>
        <taxon>Betaproteobacteria</taxon>
        <taxon>Burkholderiales</taxon>
        <taxon>Sphaerotilaceae</taxon>
        <taxon>Piscinibacter</taxon>
    </lineage>
</organism>
<dbReference type="OrthoDB" id="174652at2"/>
<feature type="domain" description="Secretin/TonB short N-terminal" evidence="17">
    <location>
        <begin position="67"/>
        <end position="118"/>
    </location>
</feature>
<dbReference type="GO" id="GO:0015344">
    <property type="term" value="F:siderophore uptake transmembrane transporter activity"/>
    <property type="evidence" value="ECO:0007669"/>
    <property type="project" value="TreeGrafter"/>
</dbReference>
<dbReference type="CDD" id="cd01347">
    <property type="entry name" value="ligand_gated_channel"/>
    <property type="match status" value="1"/>
</dbReference>
<dbReference type="GO" id="GO:0038023">
    <property type="term" value="F:signaling receptor activity"/>
    <property type="evidence" value="ECO:0007669"/>
    <property type="project" value="InterPro"/>
</dbReference>
<reference evidence="19" key="1">
    <citation type="submission" date="2015-07" db="EMBL/GenBank/DDBJ databases">
        <title>Discovery of a poly(ethylene terephthalate assimilation.</title>
        <authorList>
            <person name="Yoshida S."/>
            <person name="Hiraga K."/>
            <person name="Takehana T."/>
            <person name="Taniguchi I."/>
            <person name="Yamaji H."/>
            <person name="Maeda Y."/>
            <person name="Toyohara K."/>
            <person name="Miyamoto K."/>
            <person name="Kimura Y."/>
            <person name="Oda K."/>
        </authorList>
    </citation>
    <scope>NUCLEOTIDE SEQUENCE [LARGE SCALE GENOMIC DNA]</scope>
    <source>
        <strain evidence="19">NBRC 110686 / TISTR 2288 / 201-F6</strain>
    </source>
</reference>
<evidence type="ECO:0000256" key="12">
    <source>
        <dbReference type="ARBA" id="ARBA00023170"/>
    </source>
</evidence>
<feature type="chain" id="PRO_5005513575" evidence="16">
    <location>
        <begin position="33"/>
        <end position="794"/>
    </location>
</feature>
<dbReference type="Gene3D" id="2.170.130.10">
    <property type="entry name" value="TonB-dependent receptor, plug domain"/>
    <property type="match status" value="1"/>
</dbReference>
<dbReference type="InterPro" id="IPR010105">
    <property type="entry name" value="TonB_sidphr_rcpt"/>
</dbReference>
<dbReference type="PANTHER" id="PTHR32552:SF68">
    <property type="entry name" value="FERRICHROME OUTER MEMBRANE TRANSPORTER_PHAGE RECEPTOR"/>
    <property type="match status" value="1"/>
</dbReference>
<dbReference type="InterPro" id="IPR012910">
    <property type="entry name" value="Plug_dom"/>
</dbReference>
<dbReference type="AlphaFoldDB" id="A0A0K8P141"/>
<evidence type="ECO:0000256" key="9">
    <source>
        <dbReference type="ARBA" id="ARBA00023065"/>
    </source>
</evidence>
<dbReference type="PANTHER" id="PTHR32552">
    <property type="entry name" value="FERRICHROME IRON RECEPTOR-RELATED"/>
    <property type="match status" value="1"/>
</dbReference>
<keyword evidence="9" id="KW-0406">Ion transport</keyword>
<dbReference type="Pfam" id="PF00593">
    <property type="entry name" value="TonB_dep_Rec_b-barrel"/>
    <property type="match status" value="1"/>
</dbReference>
<evidence type="ECO:0000313" key="18">
    <source>
        <dbReference type="EMBL" id="GAP36343.1"/>
    </source>
</evidence>
<comment type="subcellular location">
    <subcellularLocation>
        <location evidence="1 14">Cell outer membrane</location>
        <topology evidence="1 14">Multi-pass membrane protein</topology>
    </subcellularLocation>
</comment>
<dbReference type="InterPro" id="IPR039426">
    <property type="entry name" value="TonB-dep_rcpt-like"/>
</dbReference>
<dbReference type="Pfam" id="PF07715">
    <property type="entry name" value="Plug"/>
    <property type="match status" value="1"/>
</dbReference>
<dbReference type="InterPro" id="IPR011662">
    <property type="entry name" value="Secretin/TonB_short_N"/>
</dbReference>
<keyword evidence="4 14" id="KW-1134">Transmembrane beta strand</keyword>
<keyword evidence="6 14" id="KW-0812">Transmembrane</keyword>
<evidence type="ECO:0000256" key="10">
    <source>
        <dbReference type="ARBA" id="ARBA00023077"/>
    </source>
</evidence>
<dbReference type="GO" id="GO:0015891">
    <property type="term" value="P:siderophore transport"/>
    <property type="evidence" value="ECO:0007669"/>
    <property type="project" value="InterPro"/>
</dbReference>
<evidence type="ECO:0000256" key="7">
    <source>
        <dbReference type="ARBA" id="ARBA00022729"/>
    </source>
</evidence>
<keyword evidence="11 14" id="KW-0472">Membrane</keyword>
<keyword evidence="8" id="KW-0408">Iron</keyword>
<dbReference type="InterPro" id="IPR000531">
    <property type="entry name" value="Beta-barrel_TonB"/>
</dbReference>
<evidence type="ECO:0000256" key="15">
    <source>
        <dbReference type="RuleBase" id="RU003357"/>
    </source>
</evidence>
<dbReference type="InterPro" id="IPR036942">
    <property type="entry name" value="Beta-barrel_TonB_sf"/>
</dbReference>
<sequence>MHAHTRFRTPRRTQVWLAVLAGVALHATPAAAASPAEGGTSIQASRYDLPAAPLVVTLDAIARQSGRSISFDRARLADQPAPAVRGNYTPRQAVEAALQGAPLRLGDGDGGVLNVYVVGDLGVVSVFARRDQAEKGFKADRSETATRSGTDLMDLAGGMTIITGKVMETQQATNLRETLRNVSGIGFTDSPQGLPVFSVRGFNRPSTTTNGLSDQNASQTNVYAVERLEVLKGPQAILSGARSLGGGVNVVLKRPSAEPVRDLTIQYGSDSDRTVAGDLSNAFTDDKRLTYRLVASSTRAGTTDAGVDGRKDDAFIPQIRWKDASTDLIAGLSYHEAHVPVPRYTFARRDGVIMPTPGIALSNPADGFDTRERRVFYQFEHKLSPDITLVSRLQHADDVLRLHAYSSNAGLEYASGAADSQPNGTVRVRAGLMRTLQRQTAGDHYVRMNFGTGDIDHKFVVGVNHESSRLQQTQWTGAPQTALTLYPQPVPLALPASDDANPLLSNIASNAQRQQAVYLQDQLSWNDWTVQLNWRRTLVTQESFLDYREFNVVSATPPVTVGKNIPGAGVVYRLNPSTSLYGALSNGFDAQTNVSCGGGLVPPIGSKNKELGAKFSLLGNRLSVTAAAFQIDQSGTLVYDRARACYNVRDAQRTRGMEFDLQGQLAPGWQAIVNYTYSTSKDVGNPATLFPGKPRHKASLWTTYSLPQVQGLGVGLGISGHSAMLGSFDTRYPFTIPKQYQIDASAFYDIPNWSFTFGIKNLTDRQLYGGTTASAFVPVLPGRKFLLTARRSFN</sequence>
<evidence type="ECO:0000259" key="17">
    <source>
        <dbReference type="SMART" id="SM00965"/>
    </source>
</evidence>
<reference evidence="18 19" key="2">
    <citation type="journal article" date="2016" name="Science">
        <title>A bacterium that degrades and assimilates poly(ethylene terephthalate).</title>
        <authorList>
            <person name="Yoshida S."/>
            <person name="Hiraga K."/>
            <person name="Takehana T."/>
            <person name="Taniguchi I."/>
            <person name="Yamaji H."/>
            <person name="Maeda Y."/>
            <person name="Toyohara K."/>
            <person name="Miyamoto K."/>
            <person name="Kimura Y."/>
            <person name="Oda K."/>
        </authorList>
    </citation>
    <scope>NUCLEOTIDE SEQUENCE [LARGE SCALE GENOMIC DNA]</scope>
    <source>
        <strain evidence="19">NBRC 110686 / TISTR 2288 / 201-F6</strain>
    </source>
</reference>
<dbReference type="InterPro" id="IPR037066">
    <property type="entry name" value="Plug_dom_sf"/>
</dbReference>
<dbReference type="SUPFAM" id="SSF56935">
    <property type="entry name" value="Porins"/>
    <property type="match status" value="1"/>
</dbReference>
<comment type="similarity">
    <text evidence="2 14 15">Belongs to the TonB-dependent receptor family.</text>
</comment>
<dbReference type="SMART" id="SM00965">
    <property type="entry name" value="STN"/>
    <property type="match status" value="1"/>
</dbReference>
<keyword evidence="10 15" id="KW-0798">TonB box</keyword>
<evidence type="ECO:0000256" key="16">
    <source>
        <dbReference type="SAM" id="SignalP"/>
    </source>
</evidence>
<keyword evidence="12 18" id="KW-0675">Receptor</keyword>
<dbReference type="EMBL" id="BBYR01000034">
    <property type="protein sequence ID" value="GAP36343.1"/>
    <property type="molecule type" value="Genomic_DNA"/>
</dbReference>
<evidence type="ECO:0000256" key="6">
    <source>
        <dbReference type="ARBA" id="ARBA00022692"/>
    </source>
</evidence>
<dbReference type="STRING" id="1547922.ISF6_2183"/>
<keyword evidence="19" id="KW-1185">Reference proteome</keyword>
<accession>A0A0K8P141</accession>
<evidence type="ECO:0000256" key="8">
    <source>
        <dbReference type="ARBA" id="ARBA00023004"/>
    </source>
</evidence>
<keyword evidence="5" id="KW-0410">Iron transport</keyword>
<evidence type="ECO:0000313" key="19">
    <source>
        <dbReference type="Proteomes" id="UP000037660"/>
    </source>
</evidence>
<name>A0A0K8P141_PISS1</name>
<proteinExistence type="inferred from homology"/>
<evidence type="ECO:0000256" key="5">
    <source>
        <dbReference type="ARBA" id="ARBA00022496"/>
    </source>
</evidence>